<dbReference type="SMART" id="SM00061">
    <property type="entry name" value="MATH"/>
    <property type="match status" value="2"/>
</dbReference>
<dbReference type="PANTHER" id="PTHR46236:SF33">
    <property type="entry name" value="MEPRIN AND TRAF-LIKE DOMAIN-CONTAINING PROTEIN-RELATED"/>
    <property type="match status" value="1"/>
</dbReference>
<dbReference type="Gramene" id="scaffold_503027.1">
    <property type="protein sequence ID" value="scaffold_503027.1"/>
    <property type="gene ID" value="scaffold_503027.1"/>
</dbReference>
<dbReference type="InterPro" id="IPR008974">
    <property type="entry name" value="TRAF-like"/>
</dbReference>
<dbReference type="AlphaFoldDB" id="D7LW40"/>
<dbReference type="EMBL" id="GL348717">
    <property type="protein sequence ID" value="EFH54479.1"/>
    <property type="molecule type" value="Genomic_DNA"/>
</dbReference>
<evidence type="ECO:0000313" key="4">
    <source>
        <dbReference type="Proteomes" id="UP000008694"/>
    </source>
</evidence>
<dbReference type="Gene3D" id="2.60.210.10">
    <property type="entry name" value="Apoptosis, Tumor Necrosis Factor Receptor Associated Protein 2, Chain A"/>
    <property type="match status" value="2"/>
</dbReference>
<evidence type="ECO:0000259" key="2">
    <source>
        <dbReference type="PROSITE" id="PS50144"/>
    </source>
</evidence>
<keyword evidence="4" id="KW-1185">Reference proteome</keyword>
<feature type="domain" description="MATH" evidence="2">
    <location>
        <begin position="197"/>
        <end position="313"/>
    </location>
</feature>
<dbReference type="Proteomes" id="UP000008694">
    <property type="component" value="Unassembled WGS sequence"/>
</dbReference>
<dbReference type="Pfam" id="PF22486">
    <property type="entry name" value="MATH_2"/>
    <property type="match status" value="2"/>
</dbReference>
<proteinExistence type="predicted"/>
<keyword evidence="1" id="KW-0175">Coiled coil</keyword>
<dbReference type="InterPro" id="IPR002083">
    <property type="entry name" value="MATH/TRAF_dom"/>
</dbReference>
<dbReference type="PANTHER" id="PTHR46236">
    <property type="entry name" value="TRAF-LIKE SUPERFAMILY PROTEIN"/>
    <property type="match status" value="1"/>
</dbReference>
<name>D7LW40_ARALL</name>
<evidence type="ECO:0000313" key="3">
    <source>
        <dbReference type="EMBL" id="EFH54479.1"/>
    </source>
</evidence>
<reference evidence="4" key="1">
    <citation type="journal article" date="2011" name="Nat. Genet.">
        <title>The Arabidopsis lyrata genome sequence and the basis of rapid genome size change.</title>
        <authorList>
            <person name="Hu T.T."/>
            <person name="Pattyn P."/>
            <person name="Bakker E.G."/>
            <person name="Cao J."/>
            <person name="Cheng J.-F."/>
            <person name="Clark R.M."/>
            <person name="Fahlgren N."/>
            <person name="Fawcett J.A."/>
            <person name="Grimwood J."/>
            <person name="Gundlach H."/>
            <person name="Haberer G."/>
            <person name="Hollister J.D."/>
            <person name="Ossowski S."/>
            <person name="Ottilar R.P."/>
            <person name="Salamov A.A."/>
            <person name="Schneeberger K."/>
            <person name="Spannagl M."/>
            <person name="Wang X."/>
            <person name="Yang L."/>
            <person name="Nasrallah M.E."/>
            <person name="Bergelson J."/>
            <person name="Carrington J.C."/>
            <person name="Gaut B.S."/>
            <person name="Schmutz J."/>
            <person name="Mayer K.F.X."/>
            <person name="Van de Peer Y."/>
            <person name="Grigoriev I.V."/>
            <person name="Nordborg M."/>
            <person name="Weigel D."/>
            <person name="Guo Y.-L."/>
        </authorList>
    </citation>
    <scope>NUCLEOTIDE SEQUENCE [LARGE SCALE GENOMIC DNA]</scope>
    <source>
        <strain evidence="4">cv. MN47</strain>
    </source>
</reference>
<dbReference type="eggNOG" id="KOG1987">
    <property type="taxonomic scope" value="Eukaryota"/>
</dbReference>
<dbReference type="InterPro" id="IPR050804">
    <property type="entry name" value="MCC"/>
</dbReference>
<evidence type="ECO:0000256" key="1">
    <source>
        <dbReference type="ARBA" id="ARBA00023054"/>
    </source>
</evidence>
<dbReference type="HOGENOM" id="CLU_026537_0_0_1"/>
<sequence>MEKQAHKKFYWIIKNFSPQSERLYSVPVLIGDCKWRLIAYPKGDFCDYFSLFLELVDFESLPCGWGRYAKLRLTLVNRLFPNLSIVKETEHCFDDKCSTFGFPTMLPIYKLQEEDHGFLVNGEVKIIAEVDVSESAGTLNESEISEESSDLLIKKKGNDGNESDDLLKKTLSVKESNNIINGTKQESFITSVEKQVGKDFVWMLENFSFLNSEKCYSDPFVIRGVKWRLLAECDLVSLYVHLCVADSQSFPSEVVKVRLTIVNQQFEKLSILKDSEHCFDEQYPTLGYTIPYELLVEDGGFLVNGDLMVVADVIGASDIFEESIPQRKLDVNGFHVLPSQVSKNLYDMTSFHLKVPSVTRIFEVHPDIAVEFRAKNQHLRTTFMNFLHSLIETLYQPLEWLSNEDLVEADIAVTYLEDVGFKVDWLEKKLNQLKEKKRERTVL</sequence>
<protein>
    <recommendedName>
        <fullName evidence="2">MATH domain-containing protein</fullName>
    </recommendedName>
</protein>
<gene>
    <name evidence="3" type="ORF">ARALYDRAFT_907323</name>
</gene>
<organism evidence="4">
    <name type="scientific">Arabidopsis lyrata subsp. lyrata</name>
    <name type="common">Lyre-leaved rock-cress</name>
    <dbReference type="NCBI Taxonomy" id="81972"/>
    <lineage>
        <taxon>Eukaryota</taxon>
        <taxon>Viridiplantae</taxon>
        <taxon>Streptophyta</taxon>
        <taxon>Embryophyta</taxon>
        <taxon>Tracheophyta</taxon>
        <taxon>Spermatophyta</taxon>
        <taxon>Magnoliopsida</taxon>
        <taxon>eudicotyledons</taxon>
        <taxon>Gunneridae</taxon>
        <taxon>Pentapetalae</taxon>
        <taxon>rosids</taxon>
        <taxon>malvids</taxon>
        <taxon>Brassicales</taxon>
        <taxon>Brassicaceae</taxon>
        <taxon>Camelineae</taxon>
        <taxon>Arabidopsis</taxon>
    </lineage>
</organism>
<dbReference type="SUPFAM" id="SSF49599">
    <property type="entry name" value="TRAF domain-like"/>
    <property type="match status" value="2"/>
</dbReference>
<feature type="domain" description="MATH" evidence="2">
    <location>
        <begin position="6"/>
        <end position="130"/>
    </location>
</feature>
<dbReference type="PROSITE" id="PS50144">
    <property type="entry name" value="MATH"/>
    <property type="match status" value="2"/>
</dbReference>
<dbReference type="CDD" id="cd00121">
    <property type="entry name" value="MATH"/>
    <property type="match status" value="2"/>
</dbReference>
<accession>D7LW40</accession>